<evidence type="ECO:0000313" key="1">
    <source>
        <dbReference type="EMBL" id="OUQ33222.1"/>
    </source>
</evidence>
<name>A0A1Y4SWA6_9FIRM</name>
<reference evidence="1 2" key="1">
    <citation type="journal article" date="2018" name="BMC Genomics">
        <title>Whole genome sequencing and function prediction of 133 gut anaerobes isolated from chicken caecum in pure cultures.</title>
        <authorList>
            <person name="Medvecky M."/>
            <person name="Cejkova D."/>
            <person name="Polansky O."/>
            <person name="Karasova D."/>
            <person name="Kubasova T."/>
            <person name="Cizek A."/>
            <person name="Rychlik I."/>
        </authorList>
    </citation>
    <scope>NUCLEOTIDE SEQUENCE [LARGE SCALE GENOMIC DNA]</scope>
    <source>
        <strain evidence="1 2">An13</strain>
    </source>
</reference>
<organism evidence="1 2">
    <name type="scientific">Massilimicrobiota timonensis</name>
    <dbReference type="NCBI Taxonomy" id="1776392"/>
    <lineage>
        <taxon>Bacteria</taxon>
        <taxon>Bacillati</taxon>
        <taxon>Bacillota</taxon>
        <taxon>Erysipelotrichia</taxon>
        <taxon>Erysipelotrichales</taxon>
        <taxon>Erysipelotrichaceae</taxon>
        <taxon>Massilimicrobiota</taxon>
    </lineage>
</organism>
<sequence length="80" mass="9800">MISTLVIKIKVLSLYFEYINFLNKYKNKVLKYHTMSKCWNRFALEKVFLVLRHNYPKSIFIWQKAWYTYIKGCEKNALLL</sequence>
<evidence type="ECO:0000313" key="2">
    <source>
        <dbReference type="Proteomes" id="UP000195305"/>
    </source>
</evidence>
<gene>
    <name evidence="1" type="ORF">B5E75_11195</name>
</gene>
<accession>A0A1Y4SWA6</accession>
<dbReference type="Proteomes" id="UP000195305">
    <property type="component" value="Unassembled WGS sequence"/>
</dbReference>
<keyword evidence="2" id="KW-1185">Reference proteome</keyword>
<comment type="caution">
    <text evidence="1">The sequence shown here is derived from an EMBL/GenBank/DDBJ whole genome shotgun (WGS) entry which is preliminary data.</text>
</comment>
<dbReference type="AlphaFoldDB" id="A0A1Y4SWA6"/>
<proteinExistence type="predicted"/>
<protein>
    <submittedName>
        <fullName evidence="1">Uncharacterized protein</fullName>
    </submittedName>
</protein>
<dbReference type="EMBL" id="NFLJ01000035">
    <property type="protein sequence ID" value="OUQ33222.1"/>
    <property type="molecule type" value="Genomic_DNA"/>
</dbReference>